<dbReference type="PANTHER" id="PTHR13466">
    <property type="entry name" value="TEX2 PROTEIN-RELATED"/>
    <property type="match status" value="1"/>
</dbReference>
<dbReference type="GO" id="GO:0006869">
    <property type="term" value="P:lipid transport"/>
    <property type="evidence" value="ECO:0007669"/>
    <property type="project" value="UniProtKB-KW"/>
</dbReference>
<keyword evidence="7" id="KW-0446">Lipid-binding</keyword>
<dbReference type="GO" id="GO:0005789">
    <property type="term" value="C:endoplasmic reticulum membrane"/>
    <property type="evidence" value="ECO:0007669"/>
    <property type="project" value="UniProtKB-SubCell"/>
</dbReference>
<evidence type="ECO:0000256" key="5">
    <source>
        <dbReference type="ARBA" id="ARBA00022989"/>
    </source>
</evidence>
<dbReference type="CDD" id="cd21675">
    <property type="entry name" value="SMP_TEX2"/>
    <property type="match status" value="1"/>
</dbReference>
<dbReference type="SUPFAM" id="SSF50729">
    <property type="entry name" value="PH domain-like"/>
    <property type="match status" value="1"/>
</dbReference>
<evidence type="ECO:0000313" key="11">
    <source>
        <dbReference type="EMBL" id="KAL3835336.1"/>
    </source>
</evidence>
<keyword evidence="4" id="KW-0256">Endoplasmic reticulum</keyword>
<dbReference type="AlphaFoldDB" id="A0ABD3TFE6"/>
<dbReference type="PROSITE" id="PS51847">
    <property type="entry name" value="SMP"/>
    <property type="match status" value="1"/>
</dbReference>
<keyword evidence="12" id="KW-1185">Reference proteome</keyword>
<feature type="region of interest" description="Disordered" evidence="9">
    <location>
        <begin position="632"/>
        <end position="660"/>
    </location>
</feature>
<dbReference type="EMBL" id="JBJXBP010000004">
    <property type="protein sequence ID" value="KAL3835336.1"/>
    <property type="molecule type" value="Genomic_DNA"/>
</dbReference>
<evidence type="ECO:0000256" key="4">
    <source>
        <dbReference type="ARBA" id="ARBA00022824"/>
    </source>
</evidence>
<reference evidence="11 12" key="1">
    <citation type="submission" date="2024-12" db="EMBL/GenBank/DDBJ databases">
        <title>The unique morphological basis and parallel evolutionary history of personate flowers in Penstemon.</title>
        <authorList>
            <person name="Depatie T.H."/>
            <person name="Wessinger C.A."/>
        </authorList>
    </citation>
    <scope>NUCLEOTIDE SEQUENCE [LARGE SCALE GENOMIC DNA]</scope>
    <source>
        <strain evidence="11">WTNN_2</strain>
        <tissue evidence="11">Leaf</tissue>
    </source>
</reference>
<keyword evidence="5" id="KW-1133">Transmembrane helix</keyword>
<organism evidence="11 12">
    <name type="scientific">Penstemon smallii</name>
    <dbReference type="NCBI Taxonomy" id="265156"/>
    <lineage>
        <taxon>Eukaryota</taxon>
        <taxon>Viridiplantae</taxon>
        <taxon>Streptophyta</taxon>
        <taxon>Embryophyta</taxon>
        <taxon>Tracheophyta</taxon>
        <taxon>Spermatophyta</taxon>
        <taxon>Magnoliopsida</taxon>
        <taxon>eudicotyledons</taxon>
        <taxon>Gunneridae</taxon>
        <taxon>Pentapetalae</taxon>
        <taxon>asterids</taxon>
        <taxon>lamiids</taxon>
        <taxon>Lamiales</taxon>
        <taxon>Plantaginaceae</taxon>
        <taxon>Cheloneae</taxon>
        <taxon>Penstemon</taxon>
    </lineage>
</organism>
<evidence type="ECO:0000256" key="9">
    <source>
        <dbReference type="SAM" id="MobiDB-lite"/>
    </source>
</evidence>
<evidence type="ECO:0000256" key="3">
    <source>
        <dbReference type="ARBA" id="ARBA00022692"/>
    </source>
</evidence>
<keyword evidence="6" id="KW-0445">Lipid transport</keyword>
<dbReference type="Pfam" id="PF23065">
    <property type="entry name" value="PH_SMPa"/>
    <property type="match status" value="1"/>
</dbReference>
<protein>
    <recommendedName>
        <fullName evidence="10">SMP-LTD domain-containing protein</fullName>
    </recommendedName>
</protein>
<evidence type="ECO:0000256" key="8">
    <source>
        <dbReference type="ARBA" id="ARBA00023136"/>
    </source>
</evidence>
<evidence type="ECO:0000259" key="10">
    <source>
        <dbReference type="PROSITE" id="PS51847"/>
    </source>
</evidence>
<feature type="compositionally biased region" description="Polar residues" evidence="9">
    <location>
        <begin position="632"/>
        <end position="646"/>
    </location>
</feature>
<dbReference type="Proteomes" id="UP001634393">
    <property type="component" value="Unassembled WGS sequence"/>
</dbReference>
<feature type="domain" description="SMP-LTD" evidence="10">
    <location>
        <begin position="342"/>
        <end position="605"/>
    </location>
</feature>
<comment type="subcellular location">
    <subcellularLocation>
        <location evidence="1">Endoplasmic reticulum membrane</location>
    </subcellularLocation>
</comment>
<evidence type="ECO:0000256" key="6">
    <source>
        <dbReference type="ARBA" id="ARBA00023055"/>
    </source>
</evidence>
<dbReference type="GO" id="GO:0008289">
    <property type="term" value="F:lipid binding"/>
    <property type="evidence" value="ECO:0007669"/>
    <property type="project" value="UniProtKB-KW"/>
</dbReference>
<comment type="caution">
    <text evidence="11">The sequence shown here is derived from an EMBL/GenBank/DDBJ whole genome shotgun (WGS) entry which is preliminary data.</text>
</comment>
<proteinExistence type="predicted"/>
<accession>A0ABD3TFE6</accession>
<dbReference type="InterPro" id="IPR031468">
    <property type="entry name" value="SMP_LBD"/>
</dbReference>
<evidence type="ECO:0000256" key="1">
    <source>
        <dbReference type="ARBA" id="ARBA00004586"/>
    </source>
</evidence>
<dbReference type="InterPro" id="IPR057080">
    <property type="entry name" value="PH_SMPa"/>
</dbReference>
<sequence>MVLLLLLVFILGAVTVVATEVIALWILIRRFTQKVEKREIEAKVAASVASPGDLNPNLYDKQGDLWILEPEKVPKSGLEDKLPTEQRKRKDILEVAPVRKYAKIKDHYLILTETDGSCVEIFLRGCTIFAVSATSLSSRKWAKRYPIKVESKDSALYKGHKKIYIYLETSWEKESWCKALRLASCYDEEKKLWFSKLSSEFHSYLASLNAGYPSFMKPSGVSSPELIDKSVKLDNSSSKVRQFLKKLRNKASKSGQDYKANGIPISGHEDRKLNEKSRSFQDSILANSLAKMVPTVKPPNVSFDDISVASSILTSTEPGSESHLSGTSDADSDYRNFDEGALCLNLLISRLFFDAKNNLQIRSSIQNRIQRALSNMRIPNYIGEVTCTAVDPGTLPPRILAMRALPSNMNEVWALEIDVEYLGGTMLDIETRLEIRELESQGEETRLDTNSVGEVTTDLLEGFEYLGKQLKLSEETLDEIKQKEEEEHFTDETENSKSAAGASSQVSKWKSLLHSITKQVSQVPLSLGIRVSSLRGTLRLCMKPPPSDQLWFGFTSMPDIDFNLESFVGDRKITNGHLALFLVNRFKAGIRETLVLPNRESIGIPWMLAEKDDWVPRKVAPFMWYKSIQDSSNNSKRVTPCSQPSETAHADETSHGTSEVNLEISKNIGSIVKSDSCASSSRSIDESTSTNGSFQELKAPLLEKNKLQEFGPRIQEDKPGIQLHSRSVGFADNNNTEEEEARLRRLGTRERMRGLGKKMGEKLEVKRRHIEEKGRSFVERMRRE</sequence>
<name>A0ABD3TFE6_9LAMI</name>
<keyword evidence="2" id="KW-0813">Transport</keyword>
<keyword evidence="3" id="KW-0812">Transmembrane</keyword>
<evidence type="ECO:0000256" key="7">
    <source>
        <dbReference type="ARBA" id="ARBA00023121"/>
    </source>
</evidence>
<evidence type="ECO:0000256" key="2">
    <source>
        <dbReference type="ARBA" id="ARBA00022448"/>
    </source>
</evidence>
<dbReference type="PANTHER" id="PTHR13466:SF0">
    <property type="entry name" value="SMP-LTD DOMAIN-CONTAINING PROTEIN"/>
    <property type="match status" value="1"/>
</dbReference>
<evidence type="ECO:0000313" key="12">
    <source>
        <dbReference type="Proteomes" id="UP001634393"/>
    </source>
</evidence>
<keyword evidence="8" id="KW-0472">Membrane</keyword>
<gene>
    <name evidence="11" type="ORF">ACJIZ3_010072</name>
</gene>